<dbReference type="GO" id="GO:0006357">
    <property type="term" value="P:regulation of transcription by RNA polymerase II"/>
    <property type="evidence" value="ECO:0007669"/>
    <property type="project" value="TreeGrafter"/>
</dbReference>
<dbReference type="EMBL" id="BGPR01000001">
    <property type="protein sequence ID" value="GBL72509.1"/>
    <property type="molecule type" value="Genomic_DNA"/>
</dbReference>
<dbReference type="GO" id="GO:0000118">
    <property type="term" value="C:histone deacetylase complex"/>
    <property type="evidence" value="ECO:0007669"/>
    <property type="project" value="TreeGrafter"/>
</dbReference>
<dbReference type="GO" id="GO:0032454">
    <property type="term" value="F:histone H3K9 demethylase activity"/>
    <property type="evidence" value="ECO:0007669"/>
    <property type="project" value="InterPro"/>
</dbReference>
<dbReference type="OrthoDB" id="1667110at2759"/>
<evidence type="ECO:0000313" key="6">
    <source>
        <dbReference type="Proteomes" id="UP000499080"/>
    </source>
</evidence>
<keyword evidence="6" id="KW-1185">Reference proteome</keyword>
<dbReference type="PANTHER" id="PTHR12549">
    <property type="entry name" value="JMJC DOMAIN-CONTAINING HISTONE DEMETHYLATION PROTEIN"/>
    <property type="match status" value="1"/>
</dbReference>
<evidence type="ECO:0000313" key="5">
    <source>
        <dbReference type="EMBL" id="GBL72509.1"/>
    </source>
</evidence>
<gene>
    <name evidence="5" type="primary">KDM3B</name>
    <name evidence="5" type="ORF">AVEN_115419_1</name>
</gene>
<feature type="domain" description="JmjC" evidence="4">
    <location>
        <begin position="1"/>
        <end position="174"/>
    </location>
</feature>
<dbReference type="Pfam" id="PF02373">
    <property type="entry name" value="JmjC"/>
    <property type="match status" value="1"/>
</dbReference>
<evidence type="ECO:0000256" key="3">
    <source>
        <dbReference type="ARBA" id="ARBA00023242"/>
    </source>
</evidence>
<keyword evidence="5" id="KW-0489">Methyltransferase</keyword>
<dbReference type="GO" id="GO:0000785">
    <property type="term" value="C:chromatin"/>
    <property type="evidence" value="ECO:0007669"/>
    <property type="project" value="TreeGrafter"/>
</dbReference>
<evidence type="ECO:0000259" key="4">
    <source>
        <dbReference type="PROSITE" id="PS51184"/>
    </source>
</evidence>
<dbReference type="Proteomes" id="UP000499080">
    <property type="component" value="Unassembled WGS sequence"/>
</dbReference>
<dbReference type="PANTHER" id="PTHR12549:SF38">
    <property type="entry name" value="JMJC DOMAIN-CONTAINING HISTONE DEMETHYLASE 2, ISOFORM A"/>
    <property type="match status" value="1"/>
</dbReference>
<dbReference type="GO" id="GO:0003712">
    <property type="term" value="F:transcription coregulator activity"/>
    <property type="evidence" value="ECO:0007669"/>
    <property type="project" value="TreeGrafter"/>
</dbReference>
<keyword evidence="3" id="KW-0539">Nucleus</keyword>
<keyword evidence="5" id="KW-0808">Transferase</keyword>
<accession>A0A4Y1ZZG6</accession>
<protein>
    <submittedName>
        <fullName evidence="5">Lysine-specific demethylase 3B</fullName>
    </submittedName>
</protein>
<comment type="subcellular location">
    <subcellularLocation>
        <location evidence="1">Nucleus</location>
    </subcellularLocation>
</comment>
<dbReference type="SUPFAM" id="SSF51197">
    <property type="entry name" value="Clavaminate synthase-like"/>
    <property type="match status" value="1"/>
</dbReference>
<dbReference type="InterPro" id="IPR003347">
    <property type="entry name" value="JmjC_dom"/>
</dbReference>
<organism evidence="5 6">
    <name type="scientific">Araneus ventricosus</name>
    <name type="common">Orbweaver spider</name>
    <name type="synonym">Epeira ventricosa</name>
    <dbReference type="NCBI Taxonomy" id="182803"/>
    <lineage>
        <taxon>Eukaryota</taxon>
        <taxon>Metazoa</taxon>
        <taxon>Ecdysozoa</taxon>
        <taxon>Arthropoda</taxon>
        <taxon>Chelicerata</taxon>
        <taxon>Arachnida</taxon>
        <taxon>Araneae</taxon>
        <taxon>Araneomorphae</taxon>
        <taxon>Entelegynae</taxon>
        <taxon>Araneoidea</taxon>
        <taxon>Araneidae</taxon>
        <taxon>Araneus</taxon>
    </lineage>
</organism>
<dbReference type="PROSITE" id="PS51184">
    <property type="entry name" value="JMJC"/>
    <property type="match status" value="1"/>
</dbReference>
<dbReference type="GO" id="GO:0032259">
    <property type="term" value="P:methylation"/>
    <property type="evidence" value="ECO:0007669"/>
    <property type="project" value="UniProtKB-KW"/>
</dbReference>
<name>A0A4Y1ZZG6_ARAVE</name>
<dbReference type="GO" id="GO:0008168">
    <property type="term" value="F:methyltransferase activity"/>
    <property type="evidence" value="ECO:0007669"/>
    <property type="project" value="UniProtKB-KW"/>
</dbReference>
<reference evidence="5 6" key="1">
    <citation type="journal article" date="2019" name="Sci. Rep.">
        <title>Orb-weaving spider Araneus ventricosus genome elucidates the spidroin gene catalogue.</title>
        <authorList>
            <person name="Kono N."/>
            <person name="Nakamura H."/>
            <person name="Ohtoshi R."/>
            <person name="Moran D.A.P."/>
            <person name="Shinohara A."/>
            <person name="Yoshida Y."/>
            <person name="Fujiwara M."/>
            <person name="Mori M."/>
            <person name="Tomita M."/>
            <person name="Arakawa K."/>
        </authorList>
    </citation>
    <scope>NUCLEOTIDE SEQUENCE [LARGE SCALE GENOMIC DNA]</scope>
</reference>
<dbReference type="GO" id="GO:0031490">
    <property type="term" value="F:chromatin DNA binding"/>
    <property type="evidence" value="ECO:0007669"/>
    <property type="project" value="TreeGrafter"/>
</dbReference>
<proteinExistence type="predicted"/>
<keyword evidence="2" id="KW-0479">Metal-binding</keyword>
<evidence type="ECO:0000256" key="1">
    <source>
        <dbReference type="ARBA" id="ARBA00004123"/>
    </source>
</evidence>
<dbReference type="Gene3D" id="2.60.120.650">
    <property type="entry name" value="Cupin"/>
    <property type="match status" value="1"/>
</dbReference>
<comment type="caution">
    <text evidence="5">The sequence shown here is derived from an EMBL/GenBank/DDBJ whole genome shotgun (WGS) entry which is preliminary data.</text>
</comment>
<dbReference type="AlphaFoldDB" id="A0A4Y1ZZG6"/>
<evidence type="ECO:0000256" key="2">
    <source>
        <dbReference type="ARBA" id="ARBA00022723"/>
    </source>
</evidence>
<dbReference type="SMART" id="SM00558">
    <property type="entry name" value="JmjC"/>
    <property type="match status" value="1"/>
</dbReference>
<dbReference type="InterPro" id="IPR045109">
    <property type="entry name" value="LSDs-like"/>
</dbReference>
<sequence length="214" mass="24309">MLMASFEDYSELSLTVLGNIPFPHGGGFYRVGRSRTVEVLKVLEECGCDSLMKKRAKEKGSKPGAVWHVYNARDADKIRDFLNKVSEEQGVKLNPHHDPIHNQEWYLDEKLRTRLYKEYGVEPYTIAQCFGDAIFIPAGSPHQVINLYSCVKVAEDFVSPESVGHSFFLTQEIRNLSDSVINTEDRLQIKNIIYHAVKDALALLQSHDPEDPKT</sequence>
<dbReference type="GO" id="GO:0046872">
    <property type="term" value="F:metal ion binding"/>
    <property type="evidence" value="ECO:0007669"/>
    <property type="project" value="UniProtKB-KW"/>
</dbReference>